<dbReference type="RefSeq" id="XP_005761890.1">
    <property type="nucleotide sequence ID" value="XM_005761833.1"/>
</dbReference>
<accession>A0A0D3IDX6</accession>
<protein>
    <submittedName>
        <fullName evidence="1">Uncharacterized protein</fullName>
    </submittedName>
</protein>
<dbReference type="EnsemblProtists" id="EOD09461">
    <property type="protein sequence ID" value="EOD09461"/>
    <property type="gene ID" value="EMIHUDRAFT_197900"/>
</dbReference>
<sequence>MDGTRLRRSVAANVRPPLGQLKQAVPVDVTVLHTAPSASIRVTTTLDKTAYDESWGIRGFKL</sequence>
<proteinExistence type="predicted"/>
<reference evidence="2" key="1">
    <citation type="journal article" date="2013" name="Nature">
        <title>Pan genome of the phytoplankton Emiliania underpins its global distribution.</title>
        <authorList>
            <person name="Read B.A."/>
            <person name="Kegel J."/>
            <person name="Klute M.J."/>
            <person name="Kuo A."/>
            <person name="Lefebvre S.C."/>
            <person name="Maumus F."/>
            <person name="Mayer C."/>
            <person name="Miller J."/>
            <person name="Monier A."/>
            <person name="Salamov A."/>
            <person name="Young J."/>
            <person name="Aguilar M."/>
            <person name="Claverie J.M."/>
            <person name="Frickenhaus S."/>
            <person name="Gonzalez K."/>
            <person name="Herman E.K."/>
            <person name="Lin Y.C."/>
            <person name="Napier J."/>
            <person name="Ogata H."/>
            <person name="Sarno A.F."/>
            <person name="Shmutz J."/>
            <person name="Schroeder D."/>
            <person name="de Vargas C."/>
            <person name="Verret F."/>
            <person name="von Dassow P."/>
            <person name="Valentin K."/>
            <person name="Van de Peer Y."/>
            <person name="Wheeler G."/>
            <person name="Dacks J.B."/>
            <person name="Delwiche C.F."/>
            <person name="Dyhrman S.T."/>
            <person name="Glockner G."/>
            <person name="John U."/>
            <person name="Richards T."/>
            <person name="Worden A.Z."/>
            <person name="Zhang X."/>
            <person name="Grigoriev I.V."/>
            <person name="Allen A.E."/>
            <person name="Bidle K."/>
            <person name="Borodovsky M."/>
            <person name="Bowler C."/>
            <person name="Brownlee C."/>
            <person name="Cock J.M."/>
            <person name="Elias M."/>
            <person name="Gladyshev V.N."/>
            <person name="Groth M."/>
            <person name="Guda C."/>
            <person name="Hadaegh A."/>
            <person name="Iglesias-Rodriguez M.D."/>
            <person name="Jenkins J."/>
            <person name="Jones B.M."/>
            <person name="Lawson T."/>
            <person name="Leese F."/>
            <person name="Lindquist E."/>
            <person name="Lobanov A."/>
            <person name="Lomsadze A."/>
            <person name="Malik S.B."/>
            <person name="Marsh M.E."/>
            <person name="Mackinder L."/>
            <person name="Mock T."/>
            <person name="Mueller-Roeber B."/>
            <person name="Pagarete A."/>
            <person name="Parker M."/>
            <person name="Probert I."/>
            <person name="Quesneville H."/>
            <person name="Raines C."/>
            <person name="Rensing S.A."/>
            <person name="Riano-Pachon D.M."/>
            <person name="Richier S."/>
            <person name="Rokitta S."/>
            <person name="Shiraiwa Y."/>
            <person name="Soanes D.M."/>
            <person name="van der Giezen M."/>
            <person name="Wahlund T.M."/>
            <person name="Williams B."/>
            <person name="Wilson W."/>
            <person name="Wolfe G."/>
            <person name="Wurch L.L."/>
        </authorList>
    </citation>
    <scope>NUCLEOTIDE SEQUENCE</scope>
</reference>
<name>A0A0D3IDX6_EMIH1</name>
<dbReference type="AlphaFoldDB" id="A0A0D3IDX6"/>
<dbReference type="Proteomes" id="UP000013827">
    <property type="component" value="Unassembled WGS sequence"/>
</dbReference>
<evidence type="ECO:0000313" key="1">
    <source>
        <dbReference type="EnsemblProtists" id="EOD09461"/>
    </source>
</evidence>
<dbReference type="GeneID" id="17255576"/>
<dbReference type="PaxDb" id="2903-EOD09461"/>
<keyword evidence="2" id="KW-1185">Reference proteome</keyword>
<reference evidence="1" key="2">
    <citation type="submission" date="2024-10" db="UniProtKB">
        <authorList>
            <consortium name="EnsemblProtists"/>
        </authorList>
    </citation>
    <scope>IDENTIFICATION</scope>
</reference>
<dbReference type="KEGG" id="ehx:EMIHUDRAFT_197900"/>
<evidence type="ECO:0000313" key="2">
    <source>
        <dbReference type="Proteomes" id="UP000013827"/>
    </source>
</evidence>
<organism evidence="1 2">
    <name type="scientific">Emiliania huxleyi (strain CCMP1516)</name>
    <dbReference type="NCBI Taxonomy" id="280463"/>
    <lineage>
        <taxon>Eukaryota</taxon>
        <taxon>Haptista</taxon>
        <taxon>Haptophyta</taxon>
        <taxon>Prymnesiophyceae</taxon>
        <taxon>Isochrysidales</taxon>
        <taxon>Noelaerhabdaceae</taxon>
        <taxon>Emiliania</taxon>
    </lineage>
</organism>
<dbReference type="HOGENOM" id="CLU_2908792_0_0_1"/>